<feature type="domain" description="Cyclic nucleotide-binding" evidence="1">
    <location>
        <begin position="30"/>
        <end position="134"/>
    </location>
</feature>
<protein>
    <submittedName>
        <fullName evidence="2">cAMP-binding protein</fullName>
    </submittedName>
</protein>
<evidence type="ECO:0000313" key="2">
    <source>
        <dbReference type="EMBL" id="GGB20333.1"/>
    </source>
</evidence>
<dbReference type="PROSITE" id="PS50042">
    <property type="entry name" value="CNMP_BINDING_3"/>
    <property type="match status" value="1"/>
</dbReference>
<dbReference type="Gene3D" id="2.60.120.10">
    <property type="entry name" value="Jelly Rolls"/>
    <property type="match status" value="1"/>
</dbReference>
<evidence type="ECO:0000313" key="3">
    <source>
        <dbReference type="Proteomes" id="UP000607559"/>
    </source>
</evidence>
<evidence type="ECO:0000259" key="1">
    <source>
        <dbReference type="PROSITE" id="PS50042"/>
    </source>
</evidence>
<proteinExistence type="predicted"/>
<dbReference type="InterPro" id="IPR018490">
    <property type="entry name" value="cNMP-bd_dom_sf"/>
</dbReference>
<reference evidence="2" key="2">
    <citation type="submission" date="2020-09" db="EMBL/GenBank/DDBJ databases">
        <authorList>
            <person name="Sun Q."/>
            <person name="Zhou Y."/>
        </authorList>
    </citation>
    <scope>NUCLEOTIDE SEQUENCE</scope>
    <source>
        <strain evidence="2">CGMCC 1.15448</strain>
    </source>
</reference>
<dbReference type="Proteomes" id="UP000607559">
    <property type="component" value="Unassembled WGS sequence"/>
</dbReference>
<keyword evidence="3" id="KW-1185">Reference proteome</keyword>
<dbReference type="AlphaFoldDB" id="A0A8J2UHW9"/>
<sequence>MGGIDHPGFFYFRKDMDSTIFEIFKKYTRRYVKLTDEELARIESVCTYKKLRKQQYLLQEGDVWKLHAFIVRGCLRTYSIDEQGKEHIVGFGVNNWWVGDRESLKSGKPSKFNIDAVIKSEVILIRDRDFTRLLKEIPAFNEMISTILDRSFMAAQQRILSFISHCAEERYLAFLEVYPGFAACIPKNMIASFLGITRETLSRVRKSAASK</sequence>
<accession>A0A8J2UHW9</accession>
<gene>
    <name evidence="2" type="ORF">GCM10011511_50090</name>
</gene>
<name>A0A8J2UHW9_9BACT</name>
<reference evidence="2" key="1">
    <citation type="journal article" date="2014" name="Int. J. Syst. Evol. Microbiol.">
        <title>Complete genome sequence of Corynebacterium casei LMG S-19264T (=DSM 44701T), isolated from a smear-ripened cheese.</title>
        <authorList>
            <consortium name="US DOE Joint Genome Institute (JGI-PGF)"/>
            <person name="Walter F."/>
            <person name="Albersmeier A."/>
            <person name="Kalinowski J."/>
            <person name="Ruckert C."/>
        </authorList>
    </citation>
    <scope>NUCLEOTIDE SEQUENCE</scope>
    <source>
        <strain evidence="2">CGMCC 1.15448</strain>
    </source>
</reference>
<dbReference type="InterPro" id="IPR000595">
    <property type="entry name" value="cNMP-bd_dom"/>
</dbReference>
<comment type="caution">
    <text evidence="2">The sequence shown here is derived from an EMBL/GenBank/DDBJ whole genome shotgun (WGS) entry which is preliminary data.</text>
</comment>
<organism evidence="2 3">
    <name type="scientific">Puia dinghuensis</name>
    <dbReference type="NCBI Taxonomy" id="1792502"/>
    <lineage>
        <taxon>Bacteria</taxon>
        <taxon>Pseudomonadati</taxon>
        <taxon>Bacteroidota</taxon>
        <taxon>Chitinophagia</taxon>
        <taxon>Chitinophagales</taxon>
        <taxon>Chitinophagaceae</taxon>
        <taxon>Puia</taxon>
    </lineage>
</organism>
<dbReference type="EMBL" id="BMJC01000006">
    <property type="protein sequence ID" value="GGB20333.1"/>
    <property type="molecule type" value="Genomic_DNA"/>
</dbReference>
<dbReference type="InterPro" id="IPR014710">
    <property type="entry name" value="RmlC-like_jellyroll"/>
</dbReference>
<dbReference type="SUPFAM" id="SSF51206">
    <property type="entry name" value="cAMP-binding domain-like"/>
    <property type="match status" value="1"/>
</dbReference>
<dbReference type="CDD" id="cd00038">
    <property type="entry name" value="CAP_ED"/>
    <property type="match status" value="1"/>
</dbReference>
<dbReference type="Pfam" id="PF00027">
    <property type="entry name" value="cNMP_binding"/>
    <property type="match status" value="1"/>
</dbReference>